<organism evidence="2 3">
    <name type="scientific">Burkholderia multivorans</name>
    <dbReference type="NCBI Taxonomy" id="87883"/>
    <lineage>
        <taxon>Bacteria</taxon>
        <taxon>Pseudomonadati</taxon>
        <taxon>Pseudomonadota</taxon>
        <taxon>Betaproteobacteria</taxon>
        <taxon>Burkholderiales</taxon>
        <taxon>Burkholderiaceae</taxon>
        <taxon>Burkholderia</taxon>
        <taxon>Burkholderia cepacia complex</taxon>
    </lineage>
</organism>
<feature type="transmembrane region" description="Helical" evidence="1">
    <location>
        <begin position="139"/>
        <end position="157"/>
    </location>
</feature>
<protein>
    <submittedName>
        <fullName evidence="2">GntP family permease</fullName>
    </submittedName>
</protein>
<comment type="caution">
    <text evidence="2">The sequence shown here is derived from an EMBL/GenBank/DDBJ whole genome shotgun (WGS) entry which is preliminary data.</text>
</comment>
<dbReference type="EMBL" id="JAHPMX010000033">
    <property type="protein sequence ID" value="MBU9360658.1"/>
    <property type="molecule type" value="Genomic_DNA"/>
</dbReference>
<dbReference type="PANTHER" id="PTHR30354">
    <property type="entry name" value="GNT FAMILY GLUCONATE TRANSPORTER"/>
    <property type="match status" value="1"/>
</dbReference>
<dbReference type="RefSeq" id="WP_217078472.1">
    <property type="nucleotide sequence ID" value="NZ_CAJHCY010000054.1"/>
</dbReference>
<keyword evidence="1" id="KW-1133">Transmembrane helix</keyword>
<keyword evidence="1" id="KW-0472">Membrane</keyword>
<keyword evidence="1" id="KW-0812">Transmembrane</keyword>
<feature type="transmembrane region" description="Helical" evidence="1">
    <location>
        <begin position="316"/>
        <end position="342"/>
    </location>
</feature>
<dbReference type="InterPro" id="IPR003474">
    <property type="entry name" value="Glcn_transporter"/>
</dbReference>
<feature type="transmembrane region" description="Helical" evidence="1">
    <location>
        <begin position="441"/>
        <end position="461"/>
    </location>
</feature>
<evidence type="ECO:0000313" key="3">
    <source>
        <dbReference type="Proteomes" id="UP001196915"/>
    </source>
</evidence>
<feature type="transmembrane region" description="Helical" evidence="1">
    <location>
        <begin position="96"/>
        <end position="127"/>
    </location>
</feature>
<accession>A0AAP2HQH7</accession>
<feature type="transmembrane region" description="Helical" evidence="1">
    <location>
        <begin position="362"/>
        <end position="382"/>
    </location>
</feature>
<name>A0AAP2HQH7_9BURK</name>
<dbReference type="GO" id="GO:0005886">
    <property type="term" value="C:plasma membrane"/>
    <property type="evidence" value="ECO:0007669"/>
    <property type="project" value="TreeGrafter"/>
</dbReference>
<reference evidence="2" key="1">
    <citation type="submission" date="2021-06" db="EMBL/GenBank/DDBJ databases">
        <title>A collection of bacterial strains from the Burkholderia cepacia Research Laboratory and Repository.</title>
        <authorList>
            <person name="Lipuma J."/>
            <person name="Spilker T."/>
        </authorList>
    </citation>
    <scope>NUCLEOTIDE SEQUENCE</scope>
    <source>
        <strain evidence="2">AU37435</strain>
    </source>
</reference>
<feature type="transmembrane region" description="Helical" evidence="1">
    <location>
        <begin position="281"/>
        <end position="304"/>
    </location>
</feature>
<dbReference type="GO" id="GO:0015128">
    <property type="term" value="F:gluconate transmembrane transporter activity"/>
    <property type="evidence" value="ECO:0007669"/>
    <property type="project" value="InterPro"/>
</dbReference>
<proteinExistence type="predicted"/>
<gene>
    <name evidence="2" type="ORF">KTE52_30505</name>
</gene>
<feature type="transmembrane region" description="Helical" evidence="1">
    <location>
        <begin position="57"/>
        <end position="76"/>
    </location>
</feature>
<dbReference type="PANTHER" id="PTHR30354:SF7">
    <property type="entry name" value="BLL7963 PROTEIN"/>
    <property type="match status" value="1"/>
</dbReference>
<evidence type="ECO:0000313" key="2">
    <source>
        <dbReference type="EMBL" id="MBU9360658.1"/>
    </source>
</evidence>
<feature type="transmembrane region" description="Helical" evidence="1">
    <location>
        <begin position="177"/>
        <end position="200"/>
    </location>
</feature>
<sequence length="465" mass="48067">MDYLILFGALVFVIVFAYRGFSVVVLAPIAALLAVLCTKPSATLPAFSTIFMPKAAMFFELYFPVFLCGALFGKLMEMSGFAASIADLVIQKLGSQHAVLAAVLLCAVLTYGGVPLFVVVFTAYPFMSALFRQTGVPKRLIPACVVLGAFSFTMDTLPGSPQIQNIIPTSFLGTTTWAAPWLGVVGAALELAAGVAYLTWRARALRDEGYGDDSVQEVVPVMPIVPVRPVNRIVAITPLFVVAFVNWGAMLAIQASFGATLQATLPGVAAPMSVDVGKATAIWSVEAGLLASIAFVLLASAGTVRARLVEGLRQAVAAALLAVANAASEFGFGAAIAALPGFLLVRGAIDDFPGGVLVKSALSISALAGITGSASAGLSIALGSMGDAMARAAAAAHVPMEILHRVASMASGGLDTLPHSAGVITVLVVCGLTHRQAYRDIFAITLLKTFAVFLVIGIYAITGLV</sequence>
<feature type="transmembrane region" description="Helical" evidence="1">
    <location>
        <begin position="6"/>
        <end position="36"/>
    </location>
</feature>
<evidence type="ECO:0000256" key="1">
    <source>
        <dbReference type="SAM" id="Phobius"/>
    </source>
</evidence>
<feature type="transmembrane region" description="Helical" evidence="1">
    <location>
        <begin position="233"/>
        <end position="261"/>
    </location>
</feature>
<dbReference type="Proteomes" id="UP001196915">
    <property type="component" value="Unassembled WGS sequence"/>
</dbReference>
<dbReference type="AlphaFoldDB" id="A0AAP2HQH7"/>